<protein>
    <recommendedName>
        <fullName evidence="1">Death domain-containing protein</fullName>
    </recommendedName>
</protein>
<dbReference type="PANTHER" id="PTHR46874">
    <property type="entry name" value="TUMOR NECROSIS FACTOR RECEPTOR SUPERFAMILY MEMBER 6"/>
    <property type="match status" value="1"/>
</dbReference>
<dbReference type="EMBL" id="JAIPUX010001880">
    <property type="protein sequence ID" value="KAH0623593.1"/>
    <property type="molecule type" value="Genomic_DNA"/>
</dbReference>
<dbReference type="Gene3D" id="2.10.50.10">
    <property type="entry name" value="Tumor Necrosis Factor Receptor, subunit A, domain 2"/>
    <property type="match status" value="1"/>
</dbReference>
<evidence type="ECO:0000313" key="2">
    <source>
        <dbReference type="EMBL" id="KAH0623593.1"/>
    </source>
</evidence>
<keyword evidence="3" id="KW-1185">Reference proteome</keyword>
<dbReference type="SMART" id="SM00005">
    <property type="entry name" value="DEATH"/>
    <property type="match status" value="1"/>
</dbReference>
<gene>
    <name evidence="2" type="ORF">JD844_006512</name>
</gene>
<organism evidence="2 3">
    <name type="scientific">Phrynosoma platyrhinos</name>
    <name type="common">Desert horned lizard</name>
    <dbReference type="NCBI Taxonomy" id="52577"/>
    <lineage>
        <taxon>Eukaryota</taxon>
        <taxon>Metazoa</taxon>
        <taxon>Chordata</taxon>
        <taxon>Craniata</taxon>
        <taxon>Vertebrata</taxon>
        <taxon>Euteleostomi</taxon>
        <taxon>Lepidosauria</taxon>
        <taxon>Squamata</taxon>
        <taxon>Bifurcata</taxon>
        <taxon>Unidentata</taxon>
        <taxon>Episquamata</taxon>
        <taxon>Toxicofera</taxon>
        <taxon>Iguania</taxon>
        <taxon>Phrynosomatidae</taxon>
        <taxon>Phrynosomatinae</taxon>
        <taxon>Phrynosoma</taxon>
    </lineage>
</organism>
<dbReference type="InterPro" id="IPR011029">
    <property type="entry name" value="DEATH-like_dom_sf"/>
</dbReference>
<feature type="domain" description="Death" evidence="1">
    <location>
        <begin position="132"/>
        <end position="199"/>
    </location>
</feature>
<dbReference type="PANTHER" id="PTHR46874:SF1">
    <property type="entry name" value="TUMOR NECROSIS FACTOR RECEPTOR SUPERFAMILY MEMBER 6"/>
    <property type="match status" value="1"/>
</dbReference>
<evidence type="ECO:0000259" key="1">
    <source>
        <dbReference type="PROSITE" id="PS50017"/>
    </source>
</evidence>
<dbReference type="SUPFAM" id="SSF47986">
    <property type="entry name" value="DEATH domain"/>
    <property type="match status" value="1"/>
</dbReference>
<reference evidence="2 3" key="1">
    <citation type="journal article" date="2022" name="Gigascience">
        <title>A chromosome-level genome assembly and annotation of the desert horned lizard, Phrynosoma platyrhinos, provides insight into chromosomal rearrangements among reptiles.</title>
        <authorList>
            <person name="Koochekian N."/>
            <person name="Ascanio A."/>
            <person name="Farleigh K."/>
            <person name="Card D.C."/>
            <person name="Schield D.R."/>
            <person name="Castoe T.A."/>
            <person name="Jezkova T."/>
        </authorList>
    </citation>
    <scope>NUCLEOTIDE SEQUENCE [LARGE SCALE GENOMIC DNA]</scope>
    <source>
        <strain evidence="2">NK-2021</strain>
    </source>
</reference>
<sequence>MALAVKLTHNIRTIQLLVSSAVTLVFQVGIIVRTPYREFEVIQTGLEVETNCTITQNIKCKCMPGFFCDSQPCQHCNPCDKKCTLVALGASTPFCHSGCCDGIFYMEENFNIDLTHYISDIAEEMKLEEVIKLVRKLGTSPTRIDEVMHNNNNNVSEQKIKLLECWYQEKGKKGAYETLITTLKKLRFRAIMDKIEQKNEAWLNQSQ</sequence>
<dbReference type="SUPFAM" id="SSF57586">
    <property type="entry name" value="TNF receptor-like"/>
    <property type="match status" value="1"/>
</dbReference>
<dbReference type="Proteomes" id="UP000826234">
    <property type="component" value="Unassembled WGS sequence"/>
</dbReference>
<dbReference type="Pfam" id="PF00531">
    <property type="entry name" value="Death"/>
    <property type="match status" value="1"/>
</dbReference>
<dbReference type="InterPro" id="IPR000488">
    <property type="entry name" value="Death_dom"/>
</dbReference>
<name>A0ABQ7T225_PHRPL</name>
<accession>A0ABQ7T225</accession>
<dbReference type="PROSITE" id="PS50017">
    <property type="entry name" value="DEATH_DOMAIN"/>
    <property type="match status" value="1"/>
</dbReference>
<dbReference type="Gene3D" id="1.10.533.10">
    <property type="entry name" value="Death Domain, Fas"/>
    <property type="match status" value="1"/>
</dbReference>
<comment type="caution">
    <text evidence="2">The sequence shown here is derived from an EMBL/GenBank/DDBJ whole genome shotgun (WGS) entry which is preliminary data.</text>
</comment>
<proteinExistence type="predicted"/>
<evidence type="ECO:0000313" key="3">
    <source>
        <dbReference type="Proteomes" id="UP000826234"/>
    </source>
</evidence>